<dbReference type="AlphaFoldDB" id="A0A372DSD4"/>
<proteinExistence type="inferred from homology"/>
<evidence type="ECO:0000256" key="1">
    <source>
        <dbReference type="ARBA" id="ARBA00001970"/>
    </source>
</evidence>
<evidence type="ECO:0000256" key="4">
    <source>
        <dbReference type="ARBA" id="ARBA00022475"/>
    </source>
</evidence>
<keyword evidence="11 13" id="KW-0472">Membrane</keyword>
<evidence type="ECO:0000259" key="14">
    <source>
        <dbReference type="Pfam" id="PF01292"/>
    </source>
</evidence>
<evidence type="ECO:0000256" key="12">
    <source>
        <dbReference type="ARBA" id="ARBA00037975"/>
    </source>
</evidence>
<keyword evidence="9 13" id="KW-1133">Transmembrane helix</keyword>
<comment type="subcellular location">
    <subcellularLocation>
        <location evidence="2">Cell membrane</location>
        <topology evidence="2">Multi-pass membrane protein</topology>
    </subcellularLocation>
</comment>
<evidence type="ECO:0000256" key="10">
    <source>
        <dbReference type="ARBA" id="ARBA00023004"/>
    </source>
</evidence>
<evidence type="ECO:0000256" key="7">
    <source>
        <dbReference type="ARBA" id="ARBA00022723"/>
    </source>
</evidence>
<feature type="domain" description="Cytochrome b561 bacterial/Ni-hydrogenase" evidence="14">
    <location>
        <begin position="9"/>
        <end position="178"/>
    </location>
</feature>
<dbReference type="OrthoDB" id="8589936at2"/>
<evidence type="ECO:0000256" key="11">
    <source>
        <dbReference type="ARBA" id="ARBA00023136"/>
    </source>
</evidence>
<dbReference type="InterPro" id="IPR011577">
    <property type="entry name" value="Cyt_b561_bac/Ni-Hgenase"/>
</dbReference>
<keyword evidence="8" id="KW-0249">Electron transport</keyword>
<evidence type="ECO:0000313" key="16">
    <source>
        <dbReference type="Proteomes" id="UP000262917"/>
    </source>
</evidence>
<evidence type="ECO:0000256" key="3">
    <source>
        <dbReference type="ARBA" id="ARBA00022448"/>
    </source>
</evidence>
<keyword evidence="6 13" id="KW-0812">Transmembrane</keyword>
<dbReference type="PANTHER" id="PTHR30529">
    <property type="entry name" value="CYTOCHROME B561"/>
    <property type="match status" value="1"/>
</dbReference>
<dbReference type="GO" id="GO:0020037">
    <property type="term" value="F:heme binding"/>
    <property type="evidence" value="ECO:0007669"/>
    <property type="project" value="TreeGrafter"/>
</dbReference>
<feature type="transmembrane region" description="Helical" evidence="13">
    <location>
        <begin position="12"/>
        <end position="33"/>
    </location>
</feature>
<dbReference type="SUPFAM" id="SSF81342">
    <property type="entry name" value="Transmembrane di-heme cytochromes"/>
    <property type="match status" value="1"/>
</dbReference>
<evidence type="ECO:0000256" key="13">
    <source>
        <dbReference type="SAM" id="Phobius"/>
    </source>
</evidence>
<dbReference type="InterPro" id="IPR016174">
    <property type="entry name" value="Di-haem_cyt_TM"/>
</dbReference>
<keyword evidence="5" id="KW-0349">Heme</keyword>
<organism evidence="15 16">
    <name type="scientific">Cognatiluteimonas weifangensis</name>
    <dbReference type="NCBI Taxonomy" id="2303539"/>
    <lineage>
        <taxon>Bacteria</taxon>
        <taxon>Pseudomonadati</taxon>
        <taxon>Pseudomonadota</taxon>
        <taxon>Gammaproteobacteria</taxon>
        <taxon>Lysobacterales</taxon>
        <taxon>Lysobacteraceae</taxon>
        <taxon>Cognatiluteimonas</taxon>
    </lineage>
</organism>
<keyword evidence="16" id="KW-1185">Reference proteome</keyword>
<feature type="transmembrane region" description="Helical" evidence="13">
    <location>
        <begin position="89"/>
        <end position="109"/>
    </location>
</feature>
<dbReference type="RefSeq" id="WP_117201308.1">
    <property type="nucleotide sequence ID" value="NZ_JBHTBK010000041.1"/>
</dbReference>
<reference evidence="15 16" key="1">
    <citation type="submission" date="2018-08" db="EMBL/GenBank/DDBJ databases">
        <title>Lysobacter weifangensis sp. nov., a new member of the family 'Xanthomonadaceae', isolated from soil in a farmland.</title>
        <authorList>
            <person name="Zhao H."/>
        </authorList>
    </citation>
    <scope>NUCLEOTIDE SEQUENCE [LARGE SCALE GENOMIC DNA]</scope>
    <source>
        <strain evidence="15 16">WF-2</strain>
    </source>
</reference>
<dbReference type="EMBL" id="QVPD01000001">
    <property type="protein sequence ID" value="RFP62488.1"/>
    <property type="molecule type" value="Genomic_DNA"/>
</dbReference>
<evidence type="ECO:0000256" key="9">
    <source>
        <dbReference type="ARBA" id="ARBA00022989"/>
    </source>
</evidence>
<evidence type="ECO:0000313" key="15">
    <source>
        <dbReference type="EMBL" id="RFP62488.1"/>
    </source>
</evidence>
<accession>A0A372DSD4</accession>
<sequence>MILKNSATRWGAVSQALHWLIVALILVMAYLGLSMTELPNTPVKVRVYALHKSIGLGILALVVLRLAWRGYAGAPRALPGPRWQQRAAALAHAALYGLLLAMPLSGWLAHSASGFPLRWFGLLRVPPLVARNPALQDLAERWHAALFWTLAALVLVHAAAAFWHHLFRRDATLARMLPRGWLRVPASEESSDA</sequence>
<feature type="transmembrane region" description="Helical" evidence="13">
    <location>
        <begin position="45"/>
        <end position="68"/>
    </location>
</feature>
<keyword evidence="10" id="KW-0408">Iron</keyword>
<evidence type="ECO:0000256" key="5">
    <source>
        <dbReference type="ARBA" id="ARBA00022617"/>
    </source>
</evidence>
<keyword evidence="7" id="KW-0479">Metal-binding</keyword>
<keyword evidence="3" id="KW-0813">Transport</keyword>
<evidence type="ECO:0000256" key="8">
    <source>
        <dbReference type="ARBA" id="ARBA00022982"/>
    </source>
</evidence>
<dbReference type="Pfam" id="PF01292">
    <property type="entry name" value="Ni_hydr_CYTB"/>
    <property type="match status" value="1"/>
</dbReference>
<evidence type="ECO:0000256" key="2">
    <source>
        <dbReference type="ARBA" id="ARBA00004651"/>
    </source>
</evidence>
<name>A0A372DSD4_9GAMM</name>
<comment type="cofactor">
    <cofactor evidence="1">
        <name>heme b</name>
        <dbReference type="ChEBI" id="CHEBI:60344"/>
    </cofactor>
</comment>
<dbReference type="GO" id="GO:0046872">
    <property type="term" value="F:metal ion binding"/>
    <property type="evidence" value="ECO:0007669"/>
    <property type="project" value="UniProtKB-KW"/>
</dbReference>
<dbReference type="GO" id="GO:0005886">
    <property type="term" value="C:plasma membrane"/>
    <property type="evidence" value="ECO:0007669"/>
    <property type="project" value="UniProtKB-SubCell"/>
</dbReference>
<keyword evidence="4" id="KW-1003">Cell membrane</keyword>
<dbReference type="Proteomes" id="UP000262917">
    <property type="component" value="Unassembled WGS sequence"/>
</dbReference>
<dbReference type="GO" id="GO:0022904">
    <property type="term" value="P:respiratory electron transport chain"/>
    <property type="evidence" value="ECO:0007669"/>
    <property type="project" value="InterPro"/>
</dbReference>
<feature type="transmembrane region" description="Helical" evidence="13">
    <location>
        <begin position="145"/>
        <end position="167"/>
    </location>
</feature>
<protein>
    <submittedName>
        <fullName evidence="15">Cytochrome b</fullName>
    </submittedName>
</protein>
<dbReference type="InterPro" id="IPR052168">
    <property type="entry name" value="Cytochrome_b561_oxidase"/>
</dbReference>
<dbReference type="PANTHER" id="PTHR30529:SF7">
    <property type="entry name" value="CYTOCHROME B561 BACTERIAL_NI-HYDROGENASE DOMAIN-CONTAINING PROTEIN"/>
    <property type="match status" value="1"/>
</dbReference>
<dbReference type="Gene3D" id="1.20.950.20">
    <property type="entry name" value="Transmembrane di-heme cytochromes, Chain C"/>
    <property type="match status" value="1"/>
</dbReference>
<comment type="caution">
    <text evidence="15">The sequence shown here is derived from an EMBL/GenBank/DDBJ whole genome shotgun (WGS) entry which is preliminary data.</text>
</comment>
<evidence type="ECO:0000256" key="6">
    <source>
        <dbReference type="ARBA" id="ARBA00022692"/>
    </source>
</evidence>
<gene>
    <name evidence="15" type="ORF">D0Y53_01340</name>
</gene>
<dbReference type="GO" id="GO:0009055">
    <property type="term" value="F:electron transfer activity"/>
    <property type="evidence" value="ECO:0007669"/>
    <property type="project" value="InterPro"/>
</dbReference>
<comment type="similarity">
    <text evidence="12">Belongs to the cytochrome b561 family.</text>
</comment>